<evidence type="ECO:0000313" key="4">
    <source>
        <dbReference type="Proteomes" id="UP001275436"/>
    </source>
</evidence>
<dbReference type="Gene3D" id="1.10.10.10">
    <property type="entry name" value="Winged helix-like DNA-binding domain superfamily/Winged helix DNA-binding domain"/>
    <property type="match status" value="2"/>
</dbReference>
<dbReference type="SUPFAM" id="SSF46785">
    <property type="entry name" value="Winged helix' DNA-binding domain"/>
    <property type="match status" value="2"/>
</dbReference>
<dbReference type="Proteomes" id="UP001275436">
    <property type="component" value="Unassembled WGS sequence"/>
</dbReference>
<dbReference type="InterPro" id="IPR036390">
    <property type="entry name" value="WH_DNA-bd_sf"/>
</dbReference>
<feature type="domain" description="Initiator Rep protein WH1" evidence="2">
    <location>
        <begin position="14"/>
        <end position="159"/>
    </location>
</feature>
<keyword evidence="4" id="KW-1185">Reference proteome</keyword>
<dbReference type="Pfam" id="PF01051">
    <property type="entry name" value="Rep3_N"/>
    <property type="match status" value="1"/>
</dbReference>
<evidence type="ECO:0000313" key="3">
    <source>
        <dbReference type="EMBL" id="GLO68477.1"/>
    </source>
</evidence>
<reference evidence="3 4" key="1">
    <citation type="submission" date="2023-02" db="EMBL/GenBank/DDBJ databases">
        <title>Oceanobacillus kimchii IFOP_LL358 isolated form Alexandrium catenella lab strain.</title>
        <authorList>
            <person name="Gajardo G."/>
            <person name="Ueki S."/>
            <person name="Maruyama F."/>
        </authorList>
    </citation>
    <scope>NUCLEOTIDE SEQUENCE [LARGE SCALE GENOMIC DNA]</scope>
    <source>
        <strain evidence="3 4">IFOP_LL358</strain>
    </source>
</reference>
<comment type="caution">
    <text evidence="3">The sequence shown here is derived from an EMBL/GenBank/DDBJ whole genome shotgun (WGS) entry which is preliminary data.</text>
</comment>
<gene>
    <name evidence="3" type="ORF">MACH08_42610</name>
</gene>
<evidence type="ECO:0000256" key="1">
    <source>
        <dbReference type="ARBA" id="ARBA00038283"/>
    </source>
</evidence>
<accession>A0ABQ5TQF9</accession>
<dbReference type="InterPro" id="IPR000525">
    <property type="entry name" value="Initiator_Rep_WH1"/>
</dbReference>
<dbReference type="Pfam" id="PF21205">
    <property type="entry name" value="Rep3_C"/>
    <property type="match status" value="1"/>
</dbReference>
<name>A0ABQ5TQF9_9BACI</name>
<comment type="similarity">
    <text evidence="1">Belongs to the initiator RepB protein family.</text>
</comment>
<sequence>MTEQSKDIEKKIQVYQSNDLVEAIYEDDLSATEHKIIRYAAGKITNSPNQFPDVSFTVSEFVKAAGLNGQGYYSRVEKLADELTKKRIKIHTVDNDIGWFPWFKSIIYRKGSGVVDIQFNDVIQPYIMNLTQSGRYTKYDFPTIGEMQSPYTIRLFELLQQYAKIGKRTIKVETLKEHLGVGGKYKQYGHFKSRILLKVQEELNEINVLTFEFEEIKKGRKVDEIKFTIRITDIPFEGDIKEEEVKAFIEQARPLVKQYGYDIPNRELKAWTSFGIDELQFVLEQIEKNNTKVTHIGAYITTILKSRYKEYKKTTSNFRLTDENVQDIIWNYIKNTKNNVGVLPEGFIEQKLLKEFEKQNYTYEQFQEIWKENSKMIYKAVNNK</sequence>
<evidence type="ECO:0000259" key="2">
    <source>
        <dbReference type="Pfam" id="PF01051"/>
    </source>
</evidence>
<dbReference type="EMBL" id="BSKO01000002">
    <property type="protein sequence ID" value="GLO68477.1"/>
    <property type="molecule type" value="Genomic_DNA"/>
</dbReference>
<protein>
    <recommendedName>
        <fullName evidence="2">Initiator Rep protein WH1 domain-containing protein</fullName>
    </recommendedName>
</protein>
<proteinExistence type="inferred from homology"/>
<dbReference type="InterPro" id="IPR036388">
    <property type="entry name" value="WH-like_DNA-bd_sf"/>
</dbReference>
<dbReference type="RefSeq" id="WP_317958696.1">
    <property type="nucleotide sequence ID" value="NZ_BSKO01000002.1"/>
</dbReference>
<organism evidence="3 4">
    <name type="scientific">Oceanobacillus kimchii</name>
    <dbReference type="NCBI Taxonomy" id="746691"/>
    <lineage>
        <taxon>Bacteria</taxon>
        <taxon>Bacillati</taxon>
        <taxon>Bacillota</taxon>
        <taxon>Bacilli</taxon>
        <taxon>Bacillales</taxon>
        <taxon>Bacillaceae</taxon>
        <taxon>Oceanobacillus</taxon>
    </lineage>
</organism>